<protein>
    <recommendedName>
        <fullName evidence="4">DUF1109 domain-containing protein</fullName>
    </recommendedName>
</protein>
<name>A0ABV5QFF9_9ACTN</name>
<keyword evidence="1" id="KW-0812">Transmembrane</keyword>
<dbReference type="Proteomes" id="UP001589646">
    <property type="component" value="Unassembled WGS sequence"/>
</dbReference>
<keyword evidence="3" id="KW-1185">Reference proteome</keyword>
<dbReference type="RefSeq" id="WP_346125652.1">
    <property type="nucleotide sequence ID" value="NZ_BAAAXC010000015.1"/>
</dbReference>
<feature type="transmembrane region" description="Helical" evidence="1">
    <location>
        <begin position="41"/>
        <end position="59"/>
    </location>
</feature>
<reference evidence="2 3" key="1">
    <citation type="submission" date="2024-09" db="EMBL/GenBank/DDBJ databases">
        <authorList>
            <person name="Sun Q."/>
            <person name="Mori K."/>
        </authorList>
    </citation>
    <scope>NUCLEOTIDE SEQUENCE [LARGE SCALE GENOMIC DNA]</scope>
    <source>
        <strain evidence="2 3">JCM 3323</strain>
    </source>
</reference>
<gene>
    <name evidence="2" type="ORF">ACFFRN_44255</name>
</gene>
<feature type="transmembrane region" description="Helical" evidence="1">
    <location>
        <begin position="71"/>
        <end position="94"/>
    </location>
</feature>
<comment type="caution">
    <text evidence="2">The sequence shown here is derived from an EMBL/GenBank/DDBJ whole genome shotgun (WGS) entry which is preliminary data.</text>
</comment>
<keyword evidence="1" id="KW-1133">Transmembrane helix</keyword>
<keyword evidence="1" id="KW-0472">Membrane</keyword>
<accession>A0ABV5QFF9</accession>
<organism evidence="2 3">
    <name type="scientific">Nonomuraea roseola</name>
    <dbReference type="NCBI Taxonomy" id="46179"/>
    <lineage>
        <taxon>Bacteria</taxon>
        <taxon>Bacillati</taxon>
        <taxon>Actinomycetota</taxon>
        <taxon>Actinomycetes</taxon>
        <taxon>Streptosporangiales</taxon>
        <taxon>Streptosporangiaceae</taxon>
        <taxon>Nonomuraea</taxon>
    </lineage>
</organism>
<evidence type="ECO:0000256" key="1">
    <source>
        <dbReference type="SAM" id="Phobius"/>
    </source>
</evidence>
<proteinExistence type="predicted"/>
<evidence type="ECO:0008006" key="4">
    <source>
        <dbReference type="Google" id="ProtNLM"/>
    </source>
</evidence>
<dbReference type="EMBL" id="JBHMCE010000020">
    <property type="protein sequence ID" value="MFB9533648.1"/>
    <property type="molecule type" value="Genomic_DNA"/>
</dbReference>
<sequence length="189" mass="20549">MILPRRPVPALAYLSVAFVLGATVAVTLLVDTELVLLNDTLFHPTLFGIVAILTGGLGVRELVRPVAWARAATVTAMVVAILVWLRIGLVWSIFPSTEIGFVDGPGPLSVRVVEQSGMFEPTTTLSVRTDEGLFSREWPLDCPGFDMDEEVLHLVRWVGADRVEVHLPDEEPIGVDLDPATGRPVDACR</sequence>
<evidence type="ECO:0000313" key="3">
    <source>
        <dbReference type="Proteomes" id="UP001589646"/>
    </source>
</evidence>
<evidence type="ECO:0000313" key="2">
    <source>
        <dbReference type="EMBL" id="MFB9533648.1"/>
    </source>
</evidence>